<sequence length="95" mass="10006">MASVGGSKIAKGGSVKSLHTGDSSTQDEDIAMGNRRAVAVSCSVSFFKSMEVAKTLEVANDLGLEVERCPDEVGLMVANLVEKESNDWVDARAAM</sequence>
<accession>A0A9Q0J7C2</accession>
<comment type="caution">
    <text evidence="2">The sequence shown here is derived from an EMBL/GenBank/DDBJ whole genome shotgun (WGS) entry which is preliminary data.</text>
</comment>
<dbReference type="Proteomes" id="UP001141552">
    <property type="component" value="Unassembled WGS sequence"/>
</dbReference>
<proteinExistence type="predicted"/>
<organism evidence="2 3">
    <name type="scientific">Turnera subulata</name>
    <dbReference type="NCBI Taxonomy" id="218843"/>
    <lineage>
        <taxon>Eukaryota</taxon>
        <taxon>Viridiplantae</taxon>
        <taxon>Streptophyta</taxon>
        <taxon>Embryophyta</taxon>
        <taxon>Tracheophyta</taxon>
        <taxon>Spermatophyta</taxon>
        <taxon>Magnoliopsida</taxon>
        <taxon>eudicotyledons</taxon>
        <taxon>Gunneridae</taxon>
        <taxon>Pentapetalae</taxon>
        <taxon>rosids</taxon>
        <taxon>fabids</taxon>
        <taxon>Malpighiales</taxon>
        <taxon>Passifloraceae</taxon>
        <taxon>Turnera</taxon>
    </lineage>
</organism>
<feature type="region of interest" description="Disordered" evidence="1">
    <location>
        <begin position="1"/>
        <end position="30"/>
    </location>
</feature>
<dbReference type="AlphaFoldDB" id="A0A9Q0J7C2"/>
<dbReference type="EMBL" id="JAKUCV010005464">
    <property type="protein sequence ID" value="KAJ4831059.1"/>
    <property type="molecule type" value="Genomic_DNA"/>
</dbReference>
<name>A0A9Q0J7C2_9ROSI</name>
<reference evidence="2" key="1">
    <citation type="submission" date="2022-02" db="EMBL/GenBank/DDBJ databases">
        <authorList>
            <person name="Henning P.M."/>
            <person name="McCubbin A.G."/>
            <person name="Shore J.S."/>
        </authorList>
    </citation>
    <scope>NUCLEOTIDE SEQUENCE</scope>
    <source>
        <strain evidence="2">F60SS</strain>
        <tissue evidence="2">Leaves</tissue>
    </source>
</reference>
<gene>
    <name evidence="2" type="ORF">Tsubulata_001801</name>
</gene>
<reference evidence="2" key="2">
    <citation type="journal article" date="2023" name="Plants (Basel)">
        <title>Annotation of the Turnera subulata (Passifloraceae) Draft Genome Reveals the S-Locus Evolved after the Divergence of Turneroideae from Passifloroideae in a Stepwise Manner.</title>
        <authorList>
            <person name="Henning P.M."/>
            <person name="Roalson E.H."/>
            <person name="Mir W."/>
            <person name="McCubbin A.G."/>
            <person name="Shore J.S."/>
        </authorList>
    </citation>
    <scope>NUCLEOTIDE SEQUENCE</scope>
    <source>
        <strain evidence="2">F60SS</strain>
    </source>
</reference>
<evidence type="ECO:0000313" key="2">
    <source>
        <dbReference type="EMBL" id="KAJ4831059.1"/>
    </source>
</evidence>
<evidence type="ECO:0000313" key="3">
    <source>
        <dbReference type="Proteomes" id="UP001141552"/>
    </source>
</evidence>
<keyword evidence="3" id="KW-1185">Reference proteome</keyword>
<evidence type="ECO:0000256" key="1">
    <source>
        <dbReference type="SAM" id="MobiDB-lite"/>
    </source>
</evidence>
<protein>
    <submittedName>
        <fullName evidence="2">Uncharacterized protein</fullName>
    </submittedName>
</protein>